<dbReference type="InterPro" id="IPR016920">
    <property type="entry name" value="UCP029477"/>
</dbReference>
<dbReference type="PIRSF" id="PIRSF029477">
    <property type="entry name" value="UCP029477"/>
    <property type="match status" value="1"/>
</dbReference>
<dbReference type="Gene3D" id="1.20.1260.10">
    <property type="match status" value="1"/>
</dbReference>
<dbReference type="InterPro" id="IPR019052">
    <property type="entry name" value="DUF2383"/>
</dbReference>
<dbReference type="InterPro" id="IPR011971">
    <property type="entry name" value="CHP02284"/>
</dbReference>
<dbReference type="EMBL" id="CP149822">
    <property type="protein sequence ID" value="WZN38881.1"/>
    <property type="molecule type" value="Genomic_DNA"/>
</dbReference>
<proteinExistence type="predicted"/>
<dbReference type="InterPro" id="IPR012347">
    <property type="entry name" value="Ferritin-like"/>
</dbReference>
<dbReference type="Pfam" id="PF09537">
    <property type="entry name" value="DUF2383"/>
    <property type="match status" value="1"/>
</dbReference>
<name>A0ABZ2YG69_9BACT</name>
<evidence type="ECO:0000313" key="2">
    <source>
        <dbReference type="EMBL" id="WZN38881.1"/>
    </source>
</evidence>
<dbReference type="Proteomes" id="UP001485459">
    <property type="component" value="Chromosome"/>
</dbReference>
<protein>
    <submittedName>
        <fullName evidence="2">PA2169 family four-helix-bundle protein</fullName>
    </submittedName>
</protein>
<organism evidence="2 3">
    <name type="scientific">Chitinophaga pollutisoli</name>
    <dbReference type="NCBI Taxonomy" id="3133966"/>
    <lineage>
        <taxon>Bacteria</taxon>
        <taxon>Pseudomonadati</taxon>
        <taxon>Bacteroidota</taxon>
        <taxon>Chitinophagia</taxon>
        <taxon>Chitinophagales</taxon>
        <taxon>Chitinophagaceae</taxon>
        <taxon>Chitinophaga</taxon>
    </lineage>
</organism>
<sequence>MEHLQKTAAVVEDLVKINNDRIEGYNKARLQTDDLDLKELFDDMVADSKRFTTELNKYLRSLGEERERDSTFAGKLYRTWMDVKVSFGGADRRSILATCEYGEDAAQKSYNTALDHDFLPPEVRQMISEQRMRLKSSHDKIRYLRDLETVNKG</sequence>
<evidence type="ECO:0000259" key="1">
    <source>
        <dbReference type="Pfam" id="PF09537"/>
    </source>
</evidence>
<dbReference type="RefSeq" id="WP_341833893.1">
    <property type="nucleotide sequence ID" value="NZ_CP149822.1"/>
</dbReference>
<dbReference type="SUPFAM" id="SSF47240">
    <property type="entry name" value="Ferritin-like"/>
    <property type="match status" value="1"/>
</dbReference>
<evidence type="ECO:0000313" key="3">
    <source>
        <dbReference type="Proteomes" id="UP001485459"/>
    </source>
</evidence>
<dbReference type="NCBIfam" id="TIGR02284">
    <property type="entry name" value="PA2169 family four-helix-bundle protein"/>
    <property type="match status" value="1"/>
</dbReference>
<keyword evidence="3" id="KW-1185">Reference proteome</keyword>
<feature type="domain" description="DUF2383" evidence="1">
    <location>
        <begin position="9"/>
        <end position="115"/>
    </location>
</feature>
<reference evidence="3" key="1">
    <citation type="submission" date="2024-03" db="EMBL/GenBank/DDBJ databases">
        <title>Chitinophaga horti sp. nov., isolated from garden soil.</title>
        <authorList>
            <person name="Lee D.S."/>
            <person name="Han D.M."/>
            <person name="Baek J.H."/>
            <person name="Choi D.G."/>
            <person name="Jeon J.H."/>
            <person name="Jeon C.O."/>
        </authorList>
    </citation>
    <scope>NUCLEOTIDE SEQUENCE [LARGE SCALE GENOMIC DNA]</scope>
    <source>
        <strain evidence="3">GPA1</strain>
    </source>
</reference>
<dbReference type="InterPro" id="IPR009078">
    <property type="entry name" value="Ferritin-like_SF"/>
</dbReference>
<accession>A0ABZ2YG69</accession>
<gene>
    <name evidence="2" type="ORF">WJU16_12800</name>
</gene>